<evidence type="ECO:0000313" key="4">
    <source>
        <dbReference type="Proteomes" id="UP000037069"/>
    </source>
</evidence>
<keyword evidence="1" id="KW-0479">Metal-binding</keyword>
<dbReference type="OMA" id="FWMPSQL"/>
<keyword evidence="4" id="KW-1185">Reference proteome</keyword>
<evidence type="ECO:0000259" key="2">
    <source>
        <dbReference type="PROSITE" id="PS50966"/>
    </source>
</evidence>
<sequence>MLKSESKCETLTKNNILCRASLRGLKKCTSCGFINGQRALICRNVNCDLRIKRLAAIKPFDPIQLITYGRTKLYSLRSKEKLLNPRNFVSITETFESVESPPCAVCYVDNCKYDAFEPTHLVCRHIKACKVLTDVAVAEVYPIDKSILWNLNIPLEQKQHLWDLYQLEEKLIHPIQKLNSSIFVVKCVESKMFPAGRLHVTVFSNMVPNKSGNFSCSCKKLKLILEPDNSVTMKQEICDHLLLLLAAILNKPEGKTLYGKFLDLLQYLWMPTNLNATIVDCNGANRQSQFMDYDLGLEKCKESTKVENDSSDDLFNFTEELFAENNIPDFSDIILDVNNEKSNNVQLYKKSPQQIKTLEEMHIKDPKLNATTASINDEDLGLNFSHIKTPESPKLSSNALDTQTNMDFHEAGLSVIEQFQLNHNMQISNDNIELAKDIENLNNLESQVMESSANLIPKQTSLLKSPIVNSNLNNNNAEDHSTKPCIVINATNCNTTVPVQKSIVLKQGPVKIIKIATPIQKLSMDKNFNKIIQISKINSNKIIVLKSNQTAAANNKELLLPTVKVASAGDSTLPVLTYESWLDHTIELINDSISIQDSTTVKSTFHVHENIFNHFSKSFTLNNKRRLPNTTSVVKSGKYKDLIKYTWYLNQASTVQRIFSTKNLKIELERSYQRLNDGSFELYTPANIQLTENNNFRPIYPKLQLYKAFIQFTNNAELSTNNLQSQKCGLKLEWLPSAFPKSNFGLMTIEFCVSVKEPDVIL</sequence>
<evidence type="ECO:0000256" key="1">
    <source>
        <dbReference type="PROSITE-ProRule" id="PRU00325"/>
    </source>
</evidence>
<dbReference type="InterPro" id="IPR026049">
    <property type="entry name" value="C2orf42"/>
</dbReference>
<dbReference type="EMBL" id="JRES01000657">
    <property type="protein sequence ID" value="KNC29482.1"/>
    <property type="molecule type" value="Genomic_DNA"/>
</dbReference>
<evidence type="ECO:0000313" key="3">
    <source>
        <dbReference type="EMBL" id="KNC29482.1"/>
    </source>
</evidence>
<comment type="caution">
    <text evidence="3">The sequence shown here is derived from an EMBL/GenBank/DDBJ whole genome shotgun (WGS) entry which is preliminary data.</text>
</comment>
<dbReference type="Proteomes" id="UP000037069">
    <property type="component" value="Unassembled WGS sequence"/>
</dbReference>
<name>A0A0L0CB72_LUCCU</name>
<gene>
    <name evidence="3" type="ORF">FF38_06675</name>
</gene>
<proteinExistence type="predicted"/>
<feature type="domain" description="SWIM-type" evidence="2">
    <location>
        <begin position="200"/>
        <end position="249"/>
    </location>
</feature>
<dbReference type="AlphaFoldDB" id="A0A0L0CB72"/>
<dbReference type="PANTHER" id="PTHR13518">
    <property type="entry name" value="PUTATIVE TREBLE-CLEF ZINC-FINGER C2ORF42 FAMILY MEMBER"/>
    <property type="match status" value="1"/>
</dbReference>
<dbReference type="InterPro" id="IPR007527">
    <property type="entry name" value="Znf_SWIM"/>
</dbReference>
<keyword evidence="1" id="KW-0863">Zinc-finger</keyword>
<keyword evidence="1" id="KW-0862">Zinc</keyword>
<dbReference type="PANTHER" id="PTHR13518:SF1">
    <property type="entry name" value="C2ORF42 HOMOLOG"/>
    <property type="match status" value="1"/>
</dbReference>
<dbReference type="PROSITE" id="PS50966">
    <property type="entry name" value="ZF_SWIM"/>
    <property type="match status" value="1"/>
</dbReference>
<dbReference type="Pfam" id="PF14952">
    <property type="entry name" value="zf-tcix"/>
    <property type="match status" value="1"/>
</dbReference>
<dbReference type="GO" id="GO:0005634">
    <property type="term" value="C:nucleus"/>
    <property type="evidence" value="ECO:0007669"/>
    <property type="project" value="TreeGrafter"/>
</dbReference>
<protein>
    <recommendedName>
        <fullName evidence="2">SWIM-type domain-containing protein</fullName>
    </recommendedName>
</protein>
<organism evidence="3 4">
    <name type="scientific">Lucilia cuprina</name>
    <name type="common">Green bottle fly</name>
    <name type="synonym">Australian sheep blowfly</name>
    <dbReference type="NCBI Taxonomy" id="7375"/>
    <lineage>
        <taxon>Eukaryota</taxon>
        <taxon>Metazoa</taxon>
        <taxon>Ecdysozoa</taxon>
        <taxon>Arthropoda</taxon>
        <taxon>Hexapoda</taxon>
        <taxon>Insecta</taxon>
        <taxon>Pterygota</taxon>
        <taxon>Neoptera</taxon>
        <taxon>Endopterygota</taxon>
        <taxon>Diptera</taxon>
        <taxon>Brachycera</taxon>
        <taxon>Muscomorpha</taxon>
        <taxon>Oestroidea</taxon>
        <taxon>Calliphoridae</taxon>
        <taxon>Luciliinae</taxon>
        <taxon>Lucilia</taxon>
    </lineage>
</organism>
<dbReference type="GO" id="GO:0008270">
    <property type="term" value="F:zinc ion binding"/>
    <property type="evidence" value="ECO:0007669"/>
    <property type="project" value="UniProtKB-KW"/>
</dbReference>
<dbReference type="OrthoDB" id="6506929at2759"/>
<dbReference type="InterPro" id="IPR029269">
    <property type="entry name" value="Zf-tcix"/>
</dbReference>
<accession>A0A0L0CB72</accession>
<reference evidence="3 4" key="1">
    <citation type="journal article" date="2015" name="Nat. Commun.">
        <title>Lucilia cuprina genome unlocks parasitic fly biology to underpin future interventions.</title>
        <authorList>
            <person name="Anstead C.A."/>
            <person name="Korhonen P.K."/>
            <person name="Young N.D."/>
            <person name="Hall R.S."/>
            <person name="Jex A.R."/>
            <person name="Murali S.C."/>
            <person name="Hughes D.S."/>
            <person name="Lee S.F."/>
            <person name="Perry T."/>
            <person name="Stroehlein A.J."/>
            <person name="Ansell B.R."/>
            <person name="Breugelmans B."/>
            <person name="Hofmann A."/>
            <person name="Qu J."/>
            <person name="Dugan S."/>
            <person name="Lee S.L."/>
            <person name="Chao H."/>
            <person name="Dinh H."/>
            <person name="Han Y."/>
            <person name="Doddapaneni H.V."/>
            <person name="Worley K.C."/>
            <person name="Muzny D.M."/>
            <person name="Ioannidis P."/>
            <person name="Waterhouse R.M."/>
            <person name="Zdobnov E.M."/>
            <person name="James P.J."/>
            <person name="Bagnall N.H."/>
            <person name="Kotze A.C."/>
            <person name="Gibbs R.A."/>
            <person name="Richards S."/>
            <person name="Batterham P."/>
            <person name="Gasser R.B."/>
        </authorList>
    </citation>
    <scope>NUCLEOTIDE SEQUENCE [LARGE SCALE GENOMIC DNA]</scope>
    <source>
        <strain evidence="3 4">LS</strain>
        <tissue evidence="3">Full body</tissue>
    </source>
</reference>